<name>A0ABT1F7C6_9PROT</name>
<comment type="caution">
    <text evidence="1">The sequence shown here is derived from an EMBL/GenBank/DDBJ whole genome shotgun (WGS) entry which is preliminary data.</text>
</comment>
<dbReference type="Proteomes" id="UP001523528">
    <property type="component" value="Unassembled WGS sequence"/>
</dbReference>
<organism evidence="1 2">
    <name type="scientific">Acetobacter lambici</name>
    <dbReference type="NCBI Taxonomy" id="1332824"/>
    <lineage>
        <taxon>Bacteria</taxon>
        <taxon>Pseudomonadati</taxon>
        <taxon>Pseudomonadota</taxon>
        <taxon>Alphaproteobacteria</taxon>
        <taxon>Acetobacterales</taxon>
        <taxon>Acetobacteraceae</taxon>
        <taxon>Acetobacter</taxon>
    </lineage>
</organism>
<keyword evidence="2" id="KW-1185">Reference proteome</keyword>
<protein>
    <submittedName>
        <fullName evidence="1">Uncharacterized protein</fullName>
    </submittedName>
</protein>
<accession>A0ABT1F7C6</accession>
<evidence type="ECO:0000313" key="1">
    <source>
        <dbReference type="EMBL" id="MCP1260184.1"/>
    </source>
</evidence>
<reference evidence="1 2" key="1">
    <citation type="submission" date="2022-06" db="EMBL/GenBank/DDBJ databases">
        <title>Acetobacer genomes from food samples.</title>
        <authorList>
            <person name="Sombolestani A."/>
        </authorList>
    </citation>
    <scope>NUCLEOTIDE SEQUENCE [LARGE SCALE GENOMIC DNA]</scope>
    <source>
        <strain evidence="1 2">R-83285</strain>
    </source>
</reference>
<dbReference type="EMBL" id="JAMYZZ010000116">
    <property type="protein sequence ID" value="MCP1260184.1"/>
    <property type="molecule type" value="Genomic_DNA"/>
</dbReference>
<sequence>MATRSNTFSSCDIFLSLGSGNSEDLMPDLLCLRFKTPVPPAARIAMDQTGWRYDATRNEWRVACQPDQWEQRSQEIRQFHAQWGCQFYPHYAEKAVLDNLCESHA</sequence>
<proteinExistence type="predicted"/>
<dbReference type="RefSeq" id="WP_253544594.1">
    <property type="nucleotide sequence ID" value="NZ_JAMYZY010000133.1"/>
</dbReference>
<gene>
    <name evidence="1" type="ORF">NKW50_16655</name>
</gene>
<evidence type="ECO:0000313" key="2">
    <source>
        <dbReference type="Proteomes" id="UP001523528"/>
    </source>
</evidence>